<dbReference type="AlphaFoldDB" id="A0A167KUI5"/>
<feature type="compositionally biased region" description="Pro residues" evidence="7">
    <location>
        <begin position="40"/>
        <end position="60"/>
    </location>
</feature>
<dbReference type="GO" id="GO:0005634">
    <property type="term" value="C:nucleus"/>
    <property type="evidence" value="ECO:0007669"/>
    <property type="project" value="UniProtKB-SubCell"/>
</dbReference>
<feature type="compositionally biased region" description="Polar residues" evidence="7">
    <location>
        <begin position="142"/>
        <end position="152"/>
    </location>
</feature>
<name>A0A167KUI5_CALVF</name>
<dbReference type="SUPFAM" id="SSF110217">
    <property type="entry name" value="DNA-binding protein LAG-1 (CSL)"/>
    <property type="match status" value="1"/>
</dbReference>
<dbReference type="InterPro" id="IPR015351">
    <property type="entry name" value="RBP-J/Cbf11/Cbf12_DNA-bd"/>
</dbReference>
<proteinExistence type="inferred from homology"/>
<dbReference type="InterPro" id="IPR008967">
    <property type="entry name" value="p53-like_TF_DNA-bd_sf"/>
</dbReference>
<dbReference type="STRING" id="1330018.A0A167KUI5"/>
<evidence type="ECO:0000259" key="8">
    <source>
        <dbReference type="SMART" id="SM01267"/>
    </source>
</evidence>
<dbReference type="PANTHER" id="PTHR10665">
    <property type="entry name" value="RECOMBINING BINDING PROTEIN SUPPRESSOR OF HAIRLESS"/>
    <property type="match status" value="1"/>
</dbReference>
<feature type="compositionally biased region" description="Low complexity" evidence="7">
    <location>
        <begin position="118"/>
        <end position="131"/>
    </location>
</feature>
<evidence type="ECO:0000313" key="10">
    <source>
        <dbReference type="EMBL" id="KZO95022.1"/>
    </source>
</evidence>
<dbReference type="EMBL" id="KV417291">
    <property type="protein sequence ID" value="KZO95022.1"/>
    <property type="molecule type" value="Genomic_DNA"/>
</dbReference>
<feature type="compositionally biased region" description="Low complexity" evidence="7">
    <location>
        <begin position="302"/>
        <end position="312"/>
    </location>
</feature>
<keyword evidence="5" id="KW-0804">Transcription</keyword>
<keyword evidence="6" id="KW-0539">Nucleus</keyword>
<sequence length="966" mass="103304">MSSPPSPNETARGHHRHTGSAGSRDRACVGSTWSDQVPGPNTPSPSPSPSPSPLPPPRPPEASFDRGNRVLASPARSPAPASSYSASGNRPAARPSQALSPPASGPAPAPASHSRDSATTTITTTADTAVASRADLAAHHGSGSTPLRSSGFLSVPNTPGPAPAPAPAPTREPAPASSDNTNSSPAPGPANLSPSARPRYPLYLERSASPVQDPGSDHDNPSEAASAHSYQSMFQVQLTGSSQGETSRSARRPQHPAYLTDDEAIEHARGQKRKGSYTYSTPEDRHGKMRRSSDTHPPPVGSPSYSASQSQSPLPPRPDPTSSMVTITCYHPTVAQKSYGAEKRYFSPPPFVAIRGPVQSPPSQALEMNVVTGRETGGAGDVESAQAQFLDGNLMATFRTLHVGGLSNRKRCQLRLTISDASTADSPDTVEALANRPFSAPQNAFYALPTNVPPGARKWATFLSAPIAILSKPAKHMKSHDPSSITFGSTVSLYHRLNSQTARTKYVHINAGRRVLETSGASWTPLVVERVDTPTGPGRPGGLTLPFTAPSFEDGFGSLPPPDASGHTPRIPPLPQILDVRRLEVLTPVTFNSTVTLYDPQTGVRSPPLIIKKVVNGHIKPDQPSFADPLDPLNQLGSVSTLMPLEPVGQLQKVAFMRPPQTYPRGRGPTANEPNMYWGTPPDSDEMMFGTPIQSGRPARAYRPRSRRIAAAIESQPQAEEPEEGLEELDDAVVWTIVSVTNFKYSYFATEPNRIISPSAAASAVTPFPALRQEPFYRPQTHSLQLLVDDFDRTLEIWVGSFGPLHVTILRHGQADAQGRKLYDPRTWFENKRQPADQPAAEFAIGGGSLPDRSTTPVSPTSSPDARAGPSKTGPKPLRAKIPPALDVAKPQTVLQVELPPILDIVHACFRNDPTNTVQTDLPIIFMRTVDGTGFHSGKSIVVENILGEHYSRNEVAGWTVRVVSR</sequence>
<dbReference type="Gene3D" id="2.60.40.1450">
    <property type="entry name" value="LAG1, DNA binding domain"/>
    <property type="match status" value="2"/>
</dbReference>
<dbReference type="SMART" id="SM01268">
    <property type="entry name" value="BTD"/>
    <property type="match status" value="1"/>
</dbReference>
<dbReference type="GO" id="GO:0000978">
    <property type="term" value="F:RNA polymerase II cis-regulatory region sequence-specific DNA binding"/>
    <property type="evidence" value="ECO:0007669"/>
    <property type="project" value="InterPro"/>
</dbReference>
<dbReference type="InterPro" id="IPR037095">
    <property type="entry name" value="RBP-J/Cbf11_DNA-bd_sf"/>
</dbReference>
<evidence type="ECO:0000256" key="2">
    <source>
        <dbReference type="ARBA" id="ARBA00009704"/>
    </source>
</evidence>
<dbReference type="SUPFAM" id="SSF49417">
    <property type="entry name" value="p53-like transcription factors"/>
    <property type="match status" value="1"/>
</dbReference>
<dbReference type="InterPro" id="IPR040159">
    <property type="entry name" value="CLS_fam"/>
</dbReference>
<evidence type="ECO:0000256" key="7">
    <source>
        <dbReference type="SAM" id="MobiDB-lite"/>
    </source>
</evidence>
<feature type="domain" description="RBP-J/Cbf11/Cbf12 DNA binding" evidence="8">
    <location>
        <begin position="326"/>
        <end position="481"/>
    </location>
</feature>
<keyword evidence="4" id="KW-0238">DNA-binding</keyword>
<accession>A0A167KUI5</accession>
<evidence type="ECO:0000256" key="1">
    <source>
        <dbReference type="ARBA" id="ARBA00004123"/>
    </source>
</evidence>
<dbReference type="InterPro" id="IPR036358">
    <property type="entry name" value="BTD_sf"/>
</dbReference>
<feature type="region of interest" description="Disordered" evidence="7">
    <location>
        <begin position="832"/>
        <end position="881"/>
    </location>
</feature>
<comment type="similarity">
    <text evidence="2">Belongs to the Su(H) family.</text>
</comment>
<feature type="compositionally biased region" description="Basic and acidic residues" evidence="7">
    <location>
        <begin position="282"/>
        <end position="294"/>
    </location>
</feature>
<protein>
    <recommendedName>
        <fullName evidence="12">LAG1-DNAbind-domain-containing protein</fullName>
    </recommendedName>
</protein>
<organism evidence="10 11">
    <name type="scientific">Calocera viscosa (strain TUFC12733)</name>
    <dbReference type="NCBI Taxonomy" id="1330018"/>
    <lineage>
        <taxon>Eukaryota</taxon>
        <taxon>Fungi</taxon>
        <taxon>Dikarya</taxon>
        <taxon>Basidiomycota</taxon>
        <taxon>Agaricomycotina</taxon>
        <taxon>Dacrymycetes</taxon>
        <taxon>Dacrymycetales</taxon>
        <taxon>Dacrymycetaceae</taxon>
        <taxon>Calocera</taxon>
    </lineage>
</organism>
<evidence type="ECO:0000256" key="6">
    <source>
        <dbReference type="ARBA" id="ARBA00023242"/>
    </source>
</evidence>
<keyword evidence="3" id="KW-0805">Transcription regulation</keyword>
<feature type="compositionally biased region" description="Low complexity" evidence="7">
    <location>
        <begin position="72"/>
        <end position="87"/>
    </location>
</feature>
<feature type="domain" description="Beta-trefoil DNA-binding" evidence="9">
    <location>
        <begin position="483"/>
        <end position="735"/>
    </location>
</feature>
<dbReference type="InterPro" id="IPR015350">
    <property type="entry name" value="Beta-trefoil_DNA-bd_dom"/>
</dbReference>
<evidence type="ECO:0000256" key="4">
    <source>
        <dbReference type="ARBA" id="ARBA00023125"/>
    </source>
</evidence>
<feature type="compositionally biased region" description="Polar residues" evidence="7">
    <location>
        <begin position="228"/>
        <end position="247"/>
    </location>
</feature>
<evidence type="ECO:0000256" key="3">
    <source>
        <dbReference type="ARBA" id="ARBA00023015"/>
    </source>
</evidence>
<feature type="compositionally biased region" description="Low complexity" evidence="7">
    <location>
        <begin position="854"/>
        <end position="864"/>
    </location>
</feature>
<gene>
    <name evidence="10" type="ORF">CALVIDRAFT_528396</name>
</gene>
<dbReference type="GO" id="GO:0001228">
    <property type="term" value="F:DNA-binding transcription activator activity, RNA polymerase II-specific"/>
    <property type="evidence" value="ECO:0007669"/>
    <property type="project" value="InterPro"/>
</dbReference>
<dbReference type="OrthoDB" id="5600360at2759"/>
<feature type="compositionally biased region" description="Pro residues" evidence="7">
    <location>
        <begin position="158"/>
        <end position="172"/>
    </location>
</feature>
<dbReference type="Proteomes" id="UP000076738">
    <property type="component" value="Unassembled WGS sequence"/>
</dbReference>
<dbReference type="Pfam" id="PF09271">
    <property type="entry name" value="LAG1-DNAbind"/>
    <property type="match status" value="1"/>
</dbReference>
<dbReference type="Gene3D" id="2.80.10.50">
    <property type="match status" value="1"/>
</dbReference>
<evidence type="ECO:0000259" key="9">
    <source>
        <dbReference type="SMART" id="SM01268"/>
    </source>
</evidence>
<evidence type="ECO:0000313" key="11">
    <source>
        <dbReference type="Proteomes" id="UP000076738"/>
    </source>
</evidence>
<reference evidence="10 11" key="1">
    <citation type="journal article" date="2016" name="Mol. Biol. Evol.">
        <title>Comparative Genomics of Early-Diverging Mushroom-Forming Fungi Provides Insights into the Origins of Lignocellulose Decay Capabilities.</title>
        <authorList>
            <person name="Nagy L.G."/>
            <person name="Riley R."/>
            <person name="Tritt A."/>
            <person name="Adam C."/>
            <person name="Daum C."/>
            <person name="Floudas D."/>
            <person name="Sun H."/>
            <person name="Yadav J.S."/>
            <person name="Pangilinan J."/>
            <person name="Larsson K.H."/>
            <person name="Matsuura K."/>
            <person name="Barry K."/>
            <person name="Labutti K."/>
            <person name="Kuo R."/>
            <person name="Ohm R.A."/>
            <person name="Bhattacharya S.S."/>
            <person name="Shirouzu T."/>
            <person name="Yoshinaga Y."/>
            <person name="Martin F.M."/>
            <person name="Grigoriev I.V."/>
            <person name="Hibbett D.S."/>
        </authorList>
    </citation>
    <scope>NUCLEOTIDE SEQUENCE [LARGE SCALE GENOMIC DNA]</scope>
    <source>
        <strain evidence="10 11">TUFC12733</strain>
    </source>
</reference>
<keyword evidence="11" id="KW-1185">Reference proteome</keyword>
<feature type="region of interest" description="Disordered" evidence="7">
    <location>
        <begin position="1"/>
        <end position="323"/>
    </location>
</feature>
<comment type="subcellular location">
    <subcellularLocation>
        <location evidence="1">Nucleus</location>
    </subcellularLocation>
</comment>
<evidence type="ECO:0000256" key="5">
    <source>
        <dbReference type="ARBA" id="ARBA00023163"/>
    </source>
</evidence>
<dbReference type="SMART" id="SM01267">
    <property type="entry name" value="LAG1_DNAbind"/>
    <property type="match status" value="1"/>
</dbReference>
<evidence type="ECO:0008006" key="12">
    <source>
        <dbReference type="Google" id="ProtNLM"/>
    </source>
</evidence>